<dbReference type="PROSITE" id="PS50106">
    <property type="entry name" value="PDZ"/>
    <property type="match status" value="1"/>
</dbReference>
<dbReference type="InterPro" id="IPR001478">
    <property type="entry name" value="PDZ"/>
</dbReference>
<accession>T0YW50</accession>
<reference evidence="7" key="2">
    <citation type="journal article" date="2014" name="ISME J.">
        <title>Microbial stratification in low pH oxic and suboxic macroscopic growths along an acid mine drainage.</title>
        <authorList>
            <person name="Mendez-Garcia C."/>
            <person name="Mesa V."/>
            <person name="Sprenger R.R."/>
            <person name="Richter M."/>
            <person name="Diez M.S."/>
            <person name="Solano J."/>
            <person name="Bargiela R."/>
            <person name="Golyshina O.V."/>
            <person name="Manteca A."/>
            <person name="Ramos J.L."/>
            <person name="Gallego J.R."/>
            <person name="Llorente I."/>
            <person name="Martins Dos Santos V.A."/>
            <person name="Jensen O.N."/>
            <person name="Pelaez A.I."/>
            <person name="Sanchez J."/>
            <person name="Ferrer M."/>
        </authorList>
    </citation>
    <scope>NUCLEOTIDE SEQUENCE</scope>
</reference>
<keyword evidence="7" id="KW-0378">Hydrolase</keyword>
<proteinExistence type="predicted"/>
<dbReference type="InterPro" id="IPR036034">
    <property type="entry name" value="PDZ_sf"/>
</dbReference>
<dbReference type="GO" id="GO:0031293">
    <property type="term" value="P:membrane protein intracellular domain proteolysis"/>
    <property type="evidence" value="ECO:0007669"/>
    <property type="project" value="TreeGrafter"/>
</dbReference>
<dbReference type="PANTHER" id="PTHR13325:SF3">
    <property type="entry name" value="MEMBRANE-BOUND TRANSCRIPTION FACTOR SITE-2 PROTEASE"/>
    <property type="match status" value="1"/>
</dbReference>
<protein>
    <submittedName>
        <fullName evidence="7">Membrane protein containing Peptidase M50 domain protein</fullName>
        <ecNumber evidence="7">3.4.24.-</ecNumber>
    </submittedName>
</protein>
<evidence type="ECO:0000313" key="7">
    <source>
        <dbReference type="EMBL" id="EQD36167.1"/>
    </source>
</evidence>
<dbReference type="GO" id="GO:0012505">
    <property type="term" value="C:endomembrane system"/>
    <property type="evidence" value="ECO:0007669"/>
    <property type="project" value="UniProtKB-SubCell"/>
</dbReference>
<evidence type="ECO:0000256" key="1">
    <source>
        <dbReference type="ARBA" id="ARBA00004127"/>
    </source>
</evidence>
<dbReference type="InterPro" id="IPR001193">
    <property type="entry name" value="MBTPS2"/>
</dbReference>
<dbReference type="InterPro" id="IPR008915">
    <property type="entry name" value="Peptidase_M50"/>
</dbReference>
<keyword evidence="4 5" id="KW-0472">Membrane</keyword>
<feature type="non-terminal residue" evidence="7">
    <location>
        <position position="1"/>
    </location>
</feature>
<evidence type="ECO:0000256" key="3">
    <source>
        <dbReference type="ARBA" id="ARBA00022989"/>
    </source>
</evidence>
<evidence type="ECO:0000256" key="4">
    <source>
        <dbReference type="ARBA" id="ARBA00023136"/>
    </source>
</evidence>
<reference evidence="7" key="1">
    <citation type="submission" date="2013-08" db="EMBL/GenBank/DDBJ databases">
        <authorList>
            <person name="Mendez C."/>
            <person name="Richter M."/>
            <person name="Ferrer M."/>
            <person name="Sanchez J."/>
        </authorList>
    </citation>
    <scope>NUCLEOTIDE SEQUENCE</scope>
</reference>
<feature type="transmembrane region" description="Helical" evidence="5">
    <location>
        <begin position="88"/>
        <end position="111"/>
    </location>
</feature>
<dbReference type="EC" id="3.4.24.-" evidence="7"/>
<feature type="non-terminal residue" evidence="7">
    <location>
        <position position="204"/>
    </location>
</feature>
<dbReference type="SUPFAM" id="SSF50156">
    <property type="entry name" value="PDZ domain-like"/>
    <property type="match status" value="1"/>
</dbReference>
<dbReference type="EMBL" id="AUZY01011063">
    <property type="protein sequence ID" value="EQD36167.1"/>
    <property type="molecule type" value="Genomic_DNA"/>
</dbReference>
<dbReference type="SMART" id="SM00228">
    <property type="entry name" value="PDZ"/>
    <property type="match status" value="1"/>
</dbReference>
<dbReference type="PANTHER" id="PTHR13325">
    <property type="entry name" value="PROTEASE M50 MEMBRANE-BOUND TRANSCRIPTION FACTOR SITE 2 PROTEASE"/>
    <property type="match status" value="1"/>
</dbReference>
<comment type="caution">
    <text evidence="7">The sequence shown here is derived from an EMBL/GenBank/DDBJ whole genome shotgun (WGS) entry which is preliminary data.</text>
</comment>
<feature type="transmembrane region" description="Helical" evidence="5">
    <location>
        <begin position="22"/>
        <end position="41"/>
    </location>
</feature>
<feature type="domain" description="PDZ" evidence="6">
    <location>
        <begin position="114"/>
        <end position="179"/>
    </location>
</feature>
<keyword evidence="2 5" id="KW-0812">Transmembrane</keyword>
<dbReference type="AlphaFoldDB" id="T0YW50"/>
<gene>
    <name evidence="7" type="ORF">B1B_16613</name>
</gene>
<dbReference type="GO" id="GO:0016020">
    <property type="term" value="C:membrane"/>
    <property type="evidence" value="ECO:0007669"/>
    <property type="project" value="InterPro"/>
</dbReference>
<dbReference type="GO" id="GO:0004222">
    <property type="term" value="F:metalloendopeptidase activity"/>
    <property type="evidence" value="ECO:0007669"/>
    <property type="project" value="InterPro"/>
</dbReference>
<evidence type="ECO:0000256" key="5">
    <source>
        <dbReference type="SAM" id="Phobius"/>
    </source>
</evidence>
<dbReference type="Pfam" id="PF02163">
    <property type="entry name" value="Peptidase_M50"/>
    <property type="match status" value="1"/>
</dbReference>
<evidence type="ECO:0000259" key="6">
    <source>
        <dbReference type="PROSITE" id="PS50106"/>
    </source>
</evidence>
<dbReference type="PRINTS" id="PR01000">
    <property type="entry name" value="SREBPS2PTASE"/>
</dbReference>
<keyword evidence="3 5" id="KW-1133">Transmembrane helix</keyword>
<evidence type="ECO:0000256" key="2">
    <source>
        <dbReference type="ARBA" id="ARBA00022692"/>
    </source>
</evidence>
<comment type="subcellular location">
    <subcellularLocation>
        <location evidence="1">Endomembrane system</location>
        <topology evidence="1">Multi-pass membrane protein</topology>
    </subcellularLocation>
</comment>
<name>T0YW50_9ZZZZ</name>
<dbReference type="Gene3D" id="2.30.42.10">
    <property type="match status" value="1"/>
</dbReference>
<dbReference type="GO" id="GO:0005737">
    <property type="term" value="C:cytoplasm"/>
    <property type="evidence" value="ECO:0007669"/>
    <property type="project" value="TreeGrafter"/>
</dbReference>
<organism evidence="7">
    <name type="scientific">mine drainage metagenome</name>
    <dbReference type="NCBI Taxonomy" id="410659"/>
    <lineage>
        <taxon>unclassified sequences</taxon>
        <taxon>metagenomes</taxon>
        <taxon>ecological metagenomes</taxon>
    </lineage>
</organism>
<sequence>SLTAAQAPTPQEALGLPGINPIIPIGYGIVALVIGIVLHELMHGVLARSQKVGVKSLGILWCVVPIGAFVEQDDEEMQRASRRSRDRIAAAGILANFVLAVVFFLLLSALLNGGIAANAAGVGVVQVVAHSPAANASLAPGDIITAVNGTPITSTAQFEALLAASHPHEIVTVGFYSDRSGRVVTEPLALAQNPTNATRGFLGV</sequence>